<dbReference type="InterPro" id="IPR035965">
    <property type="entry name" value="PAS-like_dom_sf"/>
</dbReference>
<evidence type="ECO:0000256" key="1">
    <source>
        <dbReference type="ARBA" id="ARBA00023224"/>
    </source>
</evidence>
<dbReference type="GO" id="GO:0016020">
    <property type="term" value="C:membrane"/>
    <property type="evidence" value="ECO:0007669"/>
    <property type="project" value="InterPro"/>
</dbReference>
<dbReference type="SUPFAM" id="SSF58104">
    <property type="entry name" value="Methyl-accepting chemotaxis protein (MCP) signaling domain"/>
    <property type="match status" value="1"/>
</dbReference>
<dbReference type="Pfam" id="PF00015">
    <property type="entry name" value="MCPsignal"/>
    <property type="match status" value="1"/>
</dbReference>
<evidence type="ECO:0000259" key="4">
    <source>
        <dbReference type="PROSITE" id="PS50111"/>
    </source>
</evidence>
<dbReference type="PROSITE" id="PS50111">
    <property type="entry name" value="CHEMOTAXIS_TRANSDUC_2"/>
    <property type="match status" value="1"/>
</dbReference>
<dbReference type="PANTHER" id="PTHR32089:SF112">
    <property type="entry name" value="LYSOZYME-LIKE PROTEIN-RELATED"/>
    <property type="match status" value="1"/>
</dbReference>
<dbReference type="RefSeq" id="WP_206938906.1">
    <property type="nucleotide sequence ID" value="NZ_JAFLNF010000002.1"/>
</dbReference>
<evidence type="ECO:0000313" key="6">
    <source>
        <dbReference type="Proteomes" id="UP000664779"/>
    </source>
</evidence>
<dbReference type="AlphaFoldDB" id="A0A939J7Y9"/>
<dbReference type="EMBL" id="JAFLNF010000002">
    <property type="protein sequence ID" value="MBO0344751.1"/>
    <property type="molecule type" value="Genomic_DNA"/>
</dbReference>
<accession>A0A939J7Y9</accession>
<dbReference type="GO" id="GO:0007165">
    <property type="term" value="P:signal transduction"/>
    <property type="evidence" value="ECO:0007669"/>
    <property type="project" value="UniProtKB-KW"/>
</dbReference>
<organism evidence="5 6">
    <name type="scientific">Roseibium limicola</name>
    <dbReference type="NCBI Taxonomy" id="2816037"/>
    <lineage>
        <taxon>Bacteria</taxon>
        <taxon>Pseudomonadati</taxon>
        <taxon>Pseudomonadota</taxon>
        <taxon>Alphaproteobacteria</taxon>
        <taxon>Hyphomicrobiales</taxon>
        <taxon>Stappiaceae</taxon>
        <taxon>Roseibium</taxon>
    </lineage>
</organism>
<comment type="similarity">
    <text evidence="2">Belongs to the methyl-accepting chemotaxis (MCP) protein family.</text>
</comment>
<feature type="domain" description="Methyl-accepting transducer" evidence="4">
    <location>
        <begin position="146"/>
        <end position="379"/>
    </location>
</feature>
<name>A0A939J7Y9_9HYPH</name>
<dbReference type="GO" id="GO:0006935">
    <property type="term" value="P:chemotaxis"/>
    <property type="evidence" value="ECO:0007669"/>
    <property type="project" value="InterPro"/>
</dbReference>
<dbReference type="PRINTS" id="PR00260">
    <property type="entry name" value="CHEMTRNSDUCR"/>
</dbReference>
<dbReference type="SUPFAM" id="SSF55785">
    <property type="entry name" value="PYP-like sensor domain (PAS domain)"/>
    <property type="match status" value="1"/>
</dbReference>
<comment type="caution">
    <text evidence="5">The sequence shown here is derived from an EMBL/GenBank/DDBJ whole genome shotgun (WGS) entry which is preliminary data.</text>
</comment>
<dbReference type="SMART" id="SM00283">
    <property type="entry name" value="MA"/>
    <property type="match status" value="1"/>
</dbReference>
<gene>
    <name evidence="5" type="ORF">J0X15_05935</name>
</gene>
<dbReference type="Proteomes" id="UP000664779">
    <property type="component" value="Unassembled WGS sequence"/>
</dbReference>
<evidence type="ECO:0000313" key="5">
    <source>
        <dbReference type="EMBL" id="MBO0344751.1"/>
    </source>
</evidence>
<protein>
    <recommendedName>
        <fullName evidence="4">Methyl-accepting transducer domain-containing protein</fullName>
    </recommendedName>
</protein>
<sequence>MFSLKRRKSEVDPMVQELEDLRRFKREVSGLLNSLPFGLVMTDSKHHVVFANAKWSKTFGNVLETMAAPVHIRDLYRTCLGNTPSASDPDAAAEERYQTFTTKFGENYLENPNGEYHKVYRGMVPDTGIIGFGMNVSDMRDRQTALEVALGQYQEDIKTGITDVGEQLQTVSGLLSSASSNMEESVGNGMELASAIFSATEELSSSISDLTQRMQTTAEQCSSASGTVKNTEGRIRELSHAVERIETFASTIQAIADQTNLLALNATIEAARAGESGKGFAVVAAEVKSLSEQTARATAEIAVQIEDVRRVTRETETAISDIATSMGGVVELTEDAASAIQEQASAVHQVTGHMGQLHSVTARNKEISEHISGAADSVTHGSTDLISLVDKVVDRKFDI</sequence>
<dbReference type="InterPro" id="IPR004090">
    <property type="entry name" value="Chemotax_Me-accpt_rcpt"/>
</dbReference>
<dbReference type="InterPro" id="IPR004089">
    <property type="entry name" value="MCPsignal_dom"/>
</dbReference>
<reference evidence="5" key="1">
    <citation type="submission" date="2021-03" db="EMBL/GenBank/DDBJ databases">
        <title>Roseibium sp. CAU 1637 isolated from Incheon.</title>
        <authorList>
            <person name="Kim W."/>
        </authorList>
    </citation>
    <scope>NUCLEOTIDE SEQUENCE</scope>
    <source>
        <strain evidence="5">CAU 1637</strain>
    </source>
</reference>
<evidence type="ECO:0000256" key="3">
    <source>
        <dbReference type="PROSITE-ProRule" id="PRU00284"/>
    </source>
</evidence>
<proteinExistence type="inferred from homology"/>
<keyword evidence="1 3" id="KW-0807">Transducer</keyword>
<dbReference type="GO" id="GO:0004888">
    <property type="term" value="F:transmembrane signaling receptor activity"/>
    <property type="evidence" value="ECO:0007669"/>
    <property type="project" value="InterPro"/>
</dbReference>
<dbReference type="PANTHER" id="PTHR32089">
    <property type="entry name" value="METHYL-ACCEPTING CHEMOTAXIS PROTEIN MCPB"/>
    <property type="match status" value="1"/>
</dbReference>
<evidence type="ECO:0000256" key="2">
    <source>
        <dbReference type="ARBA" id="ARBA00029447"/>
    </source>
</evidence>
<dbReference type="Gene3D" id="1.10.287.950">
    <property type="entry name" value="Methyl-accepting chemotaxis protein"/>
    <property type="match status" value="1"/>
</dbReference>
<keyword evidence="6" id="KW-1185">Reference proteome</keyword>